<dbReference type="Pfam" id="PF12728">
    <property type="entry name" value="HTH_17"/>
    <property type="match status" value="1"/>
</dbReference>
<comment type="caution">
    <text evidence="2">The sequence shown here is derived from an EMBL/GenBank/DDBJ whole genome shotgun (WGS) entry which is preliminary data.</text>
</comment>
<keyword evidence="2" id="KW-0614">Plasmid</keyword>
<dbReference type="InterPro" id="IPR041657">
    <property type="entry name" value="HTH_17"/>
</dbReference>
<dbReference type="InterPro" id="IPR010093">
    <property type="entry name" value="SinI_DNA-bd"/>
</dbReference>
<dbReference type="RefSeq" id="WP_185762723.1">
    <property type="nucleotide sequence ID" value="NZ_CM017505.1"/>
</dbReference>
<feature type="domain" description="Helix-turn-helix" evidence="1">
    <location>
        <begin position="21"/>
        <end position="69"/>
    </location>
</feature>
<protein>
    <submittedName>
        <fullName evidence="2">DNA-binding protein</fullName>
    </submittedName>
</protein>
<dbReference type="NCBIfam" id="TIGR01764">
    <property type="entry name" value="excise"/>
    <property type="match status" value="1"/>
</dbReference>
<gene>
    <name evidence="2" type="ORF">CEQ21_07120</name>
</gene>
<sequence length="71" mass="8189">MISISNEKELRSYIQDQLLFTSEAAELLECSRQAISLAVKNGTLEPVKDTGKERLFLRSDINAYKERRSRK</sequence>
<reference evidence="2" key="1">
    <citation type="submission" date="2018-10" db="EMBL/GenBank/DDBJ databases">
        <title>FDA dAtabase for Regulatory Grade micrObial Sequences (FDA-ARGOS): Supporting development and validation of Infectious Disease Dx tests.</title>
        <authorList>
            <person name="Minogue T."/>
            <person name="Wolcott M."/>
            <person name="Wasieloski L."/>
            <person name="Aguilar W."/>
            <person name="Moore D."/>
            <person name="Tallon L.J."/>
            <person name="Sadzewicz L."/>
            <person name="Sengamalay N."/>
            <person name="Ott S."/>
            <person name="Godinez A."/>
            <person name="Nagaraj S."/>
            <person name="Vavikolanu K."/>
            <person name="Vyas G."/>
            <person name="Nadendla S."/>
            <person name="Aluvathingal J."/>
            <person name="Sichtig H."/>
        </authorList>
    </citation>
    <scope>NUCLEOTIDE SEQUENCE</scope>
    <source>
        <strain evidence="2">FDAARGOS_343</strain>
        <plasmid evidence="2">unnamed1</plasmid>
    </source>
</reference>
<dbReference type="EMBL" id="RIBP01000002">
    <property type="protein sequence ID" value="TRZ39324.1"/>
    <property type="molecule type" value="Genomic_DNA"/>
</dbReference>
<geneLocation type="plasmid" evidence="2">
    <name>unnamed1</name>
</geneLocation>
<evidence type="ECO:0000313" key="2">
    <source>
        <dbReference type="EMBL" id="TRZ39324.1"/>
    </source>
</evidence>
<dbReference type="Proteomes" id="UP000319837">
    <property type="component" value="Plasmid unnamed1"/>
</dbReference>
<keyword evidence="2" id="KW-0238">DNA-binding</keyword>
<name>A0A553SQQ2_NIACI</name>
<organism evidence="2">
    <name type="scientific">Niallia circulans</name>
    <name type="common">Bacillus circulans</name>
    <dbReference type="NCBI Taxonomy" id="1397"/>
    <lineage>
        <taxon>Bacteria</taxon>
        <taxon>Bacillati</taxon>
        <taxon>Bacillota</taxon>
        <taxon>Bacilli</taxon>
        <taxon>Bacillales</taxon>
        <taxon>Bacillaceae</taxon>
        <taxon>Niallia</taxon>
    </lineage>
</organism>
<proteinExistence type="predicted"/>
<accession>A0A553SQQ2</accession>
<dbReference type="GO" id="GO:0003677">
    <property type="term" value="F:DNA binding"/>
    <property type="evidence" value="ECO:0007669"/>
    <property type="project" value="UniProtKB-KW"/>
</dbReference>
<dbReference type="AlphaFoldDB" id="A0A553SQQ2"/>
<evidence type="ECO:0000259" key="1">
    <source>
        <dbReference type="Pfam" id="PF12728"/>
    </source>
</evidence>